<keyword evidence="4 9" id="KW-0812">Transmembrane</keyword>
<sequence>METNLTGTAYILLLIAFFLSLTSVYRPNKSNRLMPGWLITAAFIFLTLSLIARSLVAGRPPFANMYEFTLLFAWGILLFFMVIRGTVSSRLLTLLVLLLELMILSYSALLPSEAMPLIPALQSAWLAFHVLAAIIAYGAFGVSCCLGIIYLLKERYPQKKLYISLPSLDRLDDILHRSVAVGFPFMTLVLITGAVWAEEVWGSWWSWDPKETWALITWLIYASYLHARKTRGWRGRKSAIVAVVGFLVVLFTLYGVSYLLPGNHSYI</sequence>
<protein>
    <recommendedName>
        <fullName evidence="3">Heme exporter protein C</fullName>
    </recommendedName>
</protein>
<evidence type="ECO:0000256" key="3">
    <source>
        <dbReference type="ARBA" id="ARBA00016463"/>
    </source>
</evidence>
<dbReference type="EMBL" id="CP002780">
    <property type="protein sequence ID" value="AEG59800.1"/>
    <property type="molecule type" value="Genomic_DNA"/>
</dbReference>
<comment type="subcellular location">
    <subcellularLocation>
        <location evidence="1">Membrane</location>
        <topology evidence="1">Multi-pass membrane protein</topology>
    </subcellularLocation>
</comment>
<dbReference type="GO" id="GO:0015232">
    <property type="term" value="F:heme transmembrane transporter activity"/>
    <property type="evidence" value="ECO:0007669"/>
    <property type="project" value="InterPro"/>
</dbReference>
<evidence type="ECO:0000256" key="1">
    <source>
        <dbReference type="ARBA" id="ARBA00004141"/>
    </source>
</evidence>
<feature type="transmembrane region" description="Helical" evidence="9">
    <location>
        <begin position="212"/>
        <end position="227"/>
    </location>
</feature>
<keyword evidence="12" id="KW-1185">Reference proteome</keyword>
<proteinExistence type="inferred from homology"/>
<dbReference type="STRING" id="696281.Desru_1535"/>
<dbReference type="InterPro" id="IPR003557">
    <property type="entry name" value="Cyt_c_biogenesis_CcmC"/>
</dbReference>
<dbReference type="eggNOG" id="COG0755">
    <property type="taxonomic scope" value="Bacteria"/>
</dbReference>
<evidence type="ECO:0000256" key="9">
    <source>
        <dbReference type="SAM" id="Phobius"/>
    </source>
</evidence>
<dbReference type="NCBIfam" id="TIGR03144">
    <property type="entry name" value="cytochr_II_ccsB"/>
    <property type="match status" value="1"/>
</dbReference>
<keyword evidence="8 9" id="KW-0472">Membrane</keyword>
<dbReference type="InterPro" id="IPR045062">
    <property type="entry name" value="Cyt_c_biogenesis_CcsA/CcmC"/>
</dbReference>
<dbReference type="GO" id="GO:0017004">
    <property type="term" value="P:cytochrome complex assembly"/>
    <property type="evidence" value="ECO:0007669"/>
    <property type="project" value="UniProtKB-KW"/>
</dbReference>
<dbReference type="GO" id="GO:0020037">
    <property type="term" value="F:heme binding"/>
    <property type="evidence" value="ECO:0007669"/>
    <property type="project" value="InterPro"/>
</dbReference>
<name>F6DRN9_DESRL</name>
<feature type="transmembrane region" description="Helical" evidence="9">
    <location>
        <begin position="90"/>
        <end position="110"/>
    </location>
</feature>
<keyword evidence="6 9" id="KW-1133">Transmembrane helix</keyword>
<keyword evidence="7" id="KW-0793">Thylakoid</keyword>
<dbReference type="InterPro" id="IPR002541">
    <property type="entry name" value="Cyt_c_assembly"/>
</dbReference>
<evidence type="ECO:0000256" key="6">
    <source>
        <dbReference type="ARBA" id="ARBA00022989"/>
    </source>
</evidence>
<dbReference type="AlphaFoldDB" id="F6DRN9"/>
<reference evidence="12" key="1">
    <citation type="submission" date="2011-05" db="EMBL/GenBank/DDBJ databases">
        <title>Complete sequence of Desulfotomaculum ruminis DSM 2154.</title>
        <authorList>
            <person name="Lucas S."/>
            <person name="Copeland A."/>
            <person name="Lapidus A."/>
            <person name="Cheng J.-F."/>
            <person name="Goodwin L."/>
            <person name="Pitluck S."/>
            <person name="Lu M."/>
            <person name="Detter J.C."/>
            <person name="Han C."/>
            <person name="Tapia R."/>
            <person name="Land M."/>
            <person name="Hauser L."/>
            <person name="Kyrpides N."/>
            <person name="Ivanova N."/>
            <person name="Mikhailova N."/>
            <person name="Pagani I."/>
            <person name="Stams A.J.M."/>
            <person name="Plugge C.M."/>
            <person name="Muyzer G."/>
            <person name="Kuever J."/>
            <person name="Parshina S.N."/>
            <person name="Ivanova A.E."/>
            <person name="Nazina T.N."/>
            <person name="Brambilla E."/>
            <person name="Spring S."/>
            <person name="Klenk H.-P."/>
            <person name="Woyke T."/>
        </authorList>
    </citation>
    <scope>NUCLEOTIDE SEQUENCE [LARGE SCALE GENOMIC DNA]</scope>
    <source>
        <strain evidence="12">ATCC 23193 / DSM 2154 / NCIB 8452 / DL</strain>
    </source>
</reference>
<dbReference type="PRINTS" id="PR01386">
    <property type="entry name" value="CCMCBIOGNSIS"/>
</dbReference>
<evidence type="ECO:0000256" key="5">
    <source>
        <dbReference type="ARBA" id="ARBA00022748"/>
    </source>
</evidence>
<dbReference type="GO" id="GO:0005886">
    <property type="term" value="C:plasma membrane"/>
    <property type="evidence" value="ECO:0007669"/>
    <property type="project" value="TreeGrafter"/>
</dbReference>
<evidence type="ECO:0000256" key="2">
    <source>
        <dbReference type="ARBA" id="ARBA00005840"/>
    </source>
</evidence>
<organism evidence="11 12">
    <name type="scientific">Desulforamulus ruminis (strain ATCC 23193 / DSM 2154 / NCIMB 8452 / DL)</name>
    <name type="common">Desulfotomaculum ruminis</name>
    <dbReference type="NCBI Taxonomy" id="696281"/>
    <lineage>
        <taxon>Bacteria</taxon>
        <taxon>Bacillati</taxon>
        <taxon>Bacillota</taxon>
        <taxon>Clostridia</taxon>
        <taxon>Eubacteriales</taxon>
        <taxon>Peptococcaceae</taxon>
        <taxon>Desulforamulus</taxon>
    </lineage>
</organism>
<dbReference type="InterPro" id="IPR017562">
    <property type="entry name" value="Cyt_c_biogenesis_CcsA"/>
</dbReference>
<feature type="transmembrane region" description="Helical" evidence="9">
    <location>
        <begin position="6"/>
        <end position="25"/>
    </location>
</feature>
<feature type="transmembrane region" description="Helical" evidence="9">
    <location>
        <begin position="239"/>
        <end position="260"/>
    </location>
</feature>
<comment type="similarity">
    <text evidence="2">Belongs to the CcmC/CycZ/HelC family.</text>
</comment>
<evidence type="ECO:0000313" key="11">
    <source>
        <dbReference type="EMBL" id="AEG59800.1"/>
    </source>
</evidence>
<dbReference type="KEGG" id="dru:Desru_1535"/>
<evidence type="ECO:0000256" key="8">
    <source>
        <dbReference type="ARBA" id="ARBA00023136"/>
    </source>
</evidence>
<feature type="transmembrane region" description="Helical" evidence="9">
    <location>
        <begin position="37"/>
        <end position="56"/>
    </location>
</feature>
<dbReference type="OrthoDB" id="9814290at2"/>
<dbReference type="PANTHER" id="PTHR30071">
    <property type="entry name" value="HEME EXPORTER PROTEIN C"/>
    <property type="match status" value="1"/>
</dbReference>
<feature type="transmembrane region" description="Helical" evidence="9">
    <location>
        <begin position="174"/>
        <end position="197"/>
    </location>
</feature>
<evidence type="ECO:0000259" key="10">
    <source>
        <dbReference type="Pfam" id="PF01578"/>
    </source>
</evidence>
<evidence type="ECO:0000256" key="7">
    <source>
        <dbReference type="ARBA" id="ARBA00023078"/>
    </source>
</evidence>
<feature type="transmembrane region" description="Helical" evidence="9">
    <location>
        <begin position="62"/>
        <end position="83"/>
    </location>
</feature>
<gene>
    <name evidence="11" type="ordered locus">Desru_1535</name>
</gene>
<keyword evidence="5" id="KW-0201">Cytochrome c-type biogenesis</keyword>
<dbReference type="Proteomes" id="UP000009234">
    <property type="component" value="Chromosome"/>
</dbReference>
<dbReference type="RefSeq" id="WP_013841568.1">
    <property type="nucleotide sequence ID" value="NC_015589.1"/>
</dbReference>
<feature type="transmembrane region" description="Helical" evidence="9">
    <location>
        <begin position="130"/>
        <end position="153"/>
    </location>
</feature>
<evidence type="ECO:0000256" key="4">
    <source>
        <dbReference type="ARBA" id="ARBA00022692"/>
    </source>
</evidence>
<reference evidence="11 12" key="2">
    <citation type="journal article" date="2012" name="Stand. Genomic Sci.">
        <title>Complete genome sequence of the sulfate-reducing firmicute Desulfotomaculum ruminis type strain (DL(T)).</title>
        <authorList>
            <person name="Spring S."/>
            <person name="Visser M."/>
            <person name="Lu M."/>
            <person name="Copeland A."/>
            <person name="Lapidus A."/>
            <person name="Lucas S."/>
            <person name="Cheng J.F."/>
            <person name="Han C."/>
            <person name="Tapia R."/>
            <person name="Goodwin L.A."/>
            <person name="Pitluck S."/>
            <person name="Ivanova N."/>
            <person name="Land M."/>
            <person name="Hauser L."/>
            <person name="Larimer F."/>
            <person name="Rohde M."/>
            <person name="Goker M."/>
            <person name="Detter J.C."/>
            <person name="Kyrpides N.C."/>
            <person name="Woyke T."/>
            <person name="Schaap P.J."/>
            <person name="Plugge C.M."/>
            <person name="Muyzer G."/>
            <person name="Kuever J."/>
            <person name="Pereira I.A."/>
            <person name="Parshina S.N."/>
            <person name="Bernier-Latmani R."/>
            <person name="Stams A.J."/>
            <person name="Klenk H.P."/>
        </authorList>
    </citation>
    <scope>NUCLEOTIDE SEQUENCE [LARGE SCALE GENOMIC DNA]</scope>
    <source>
        <strain evidence="12">ATCC 23193 / DSM 2154 / NCIB 8452 / DL</strain>
    </source>
</reference>
<dbReference type="Pfam" id="PF01578">
    <property type="entry name" value="Cytochrom_C_asm"/>
    <property type="match status" value="1"/>
</dbReference>
<accession>F6DRN9</accession>
<dbReference type="PANTHER" id="PTHR30071:SF1">
    <property type="entry name" value="CYTOCHROME B_B6 PROTEIN-RELATED"/>
    <property type="match status" value="1"/>
</dbReference>
<evidence type="ECO:0000313" key="12">
    <source>
        <dbReference type="Proteomes" id="UP000009234"/>
    </source>
</evidence>
<feature type="domain" description="Cytochrome c assembly protein" evidence="10">
    <location>
        <begin position="63"/>
        <end position="262"/>
    </location>
</feature>
<dbReference type="HOGENOM" id="CLU_049710_2_2_9"/>